<name>Q228M3_TETTS</name>
<dbReference type="GO" id="GO:0005524">
    <property type="term" value="F:ATP binding"/>
    <property type="evidence" value="ECO:0007669"/>
    <property type="project" value="InterPro"/>
</dbReference>
<organism evidence="2 3">
    <name type="scientific">Tetrahymena thermophila (strain SB210)</name>
    <dbReference type="NCBI Taxonomy" id="312017"/>
    <lineage>
        <taxon>Eukaryota</taxon>
        <taxon>Sar</taxon>
        <taxon>Alveolata</taxon>
        <taxon>Ciliophora</taxon>
        <taxon>Intramacronucleata</taxon>
        <taxon>Oligohymenophorea</taxon>
        <taxon>Hymenostomatida</taxon>
        <taxon>Tetrahymenina</taxon>
        <taxon>Tetrahymenidae</taxon>
        <taxon>Tetrahymena</taxon>
    </lineage>
</organism>
<dbReference type="Proteomes" id="UP000009168">
    <property type="component" value="Unassembled WGS sequence"/>
</dbReference>
<gene>
    <name evidence="2" type="ORF">TTHERM_01538680</name>
</gene>
<dbReference type="PROSITE" id="PS50011">
    <property type="entry name" value="PROTEIN_KINASE_DOM"/>
    <property type="match status" value="1"/>
</dbReference>
<proteinExistence type="predicted"/>
<dbReference type="InterPro" id="IPR001245">
    <property type="entry name" value="Ser-Thr/Tyr_kinase_cat_dom"/>
</dbReference>
<sequence>MQNRIFEGEKSKYQQNRNLQIQGGQASIYFAIDLKNYQQVVIKEYFKDSSFQVDYAVLKKIQDKYSENLEYLVKIYDQSSENEKMKFIVIEYCNQGDLYKYLIKKQQEVQTLEQAIKVIDIAIQITKGMMILKELNLAIEIQNLKIY</sequence>
<dbReference type="eggNOG" id="KOG0595">
    <property type="taxonomic scope" value="Eukaryota"/>
</dbReference>
<dbReference type="InParanoid" id="Q228M3"/>
<reference evidence="3" key="1">
    <citation type="journal article" date="2006" name="PLoS Biol.">
        <title>Macronuclear genome sequence of the ciliate Tetrahymena thermophila, a model eukaryote.</title>
        <authorList>
            <person name="Eisen J.A."/>
            <person name="Coyne R.S."/>
            <person name="Wu M."/>
            <person name="Wu D."/>
            <person name="Thiagarajan M."/>
            <person name="Wortman J.R."/>
            <person name="Badger J.H."/>
            <person name="Ren Q."/>
            <person name="Amedeo P."/>
            <person name="Jones K.M."/>
            <person name="Tallon L.J."/>
            <person name="Delcher A.L."/>
            <person name="Salzberg S.L."/>
            <person name="Silva J.C."/>
            <person name="Haas B.J."/>
            <person name="Majoros W.H."/>
            <person name="Farzad M."/>
            <person name="Carlton J.M."/>
            <person name="Smith R.K. Jr."/>
            <person name="Garg J."/>
            <person name="Pearlman R.E."/>
            <person name="Karrer K.M."/>
            <person name="Sun L."/>
            <person name="Manning G."/>
            <person name="Elde N.C."/>
            <person name="Turkewitz A.P."/>
            <person name="Asai D.J."/>
            <person name="Wilkes D.E."/>
            <person name="Wang Y."/>
            <person name="Cai H."/>
            <person name="Collins K."/>
            <person name="Stewart B.A."/>
            <person name="Lee S.R."/>
            <person name="Wilamowska K."/>
            <person name="Weinberg Z."/>
            <person name="Ruzzo W.L."/>
            <person name="Wloga D."/>
            <person name="Gaertig J."/>
            <person name="Frankel J."/>
            <person name="Tsao C.-C."/>
            <person name="Gorovsky M.A."/>
            <person name="Keeling P.J."/>
            <person name="Waller R.F."/>
            <person name="Patron N.J."/>
            <person name="Cherry J.M."/>
            <person name="Stover N.A."/>
            <person name="Krieger C.J."/>
            <person name="del Toro C."/>
            <person name="Ryder H.F."/>
            <person name="Williamson S.C."/>
            <person name="Barbeau R.A."/>
            <person name="Hamilton E.P."/>
            <person name="Orias E."/>
        </authorList>
    </citation>
    <scope>NUCLEOTIDE SEQUENCE [LARGE SCALE GENOMIC DNA]</scope>
    <source>
        <strain evidence="3">SB210</strain>
    </source>
</reference>
<evidence type="ECO:0000313" key="3">
    <source>
        <dbReference type="Proteomes" id="UP000009168"/>
    </source>
</evidence>
<keyword evidence="2" id="KW-0808">Transferase</keyword>
<dbReference type="InterPro" id="IPR011009">
    <property type="entry name" value="Kinase-like_dom_sf"/>
</dbReference>
<dbReference type="KEGG" id="tet:TTHERM_01538680"/>
<dbReference type="Gene3D" id="1.10.510.10">
    <property type="entry name" value="Transferase(Phosphotransferase) domain 1"/>
    <property type="match status" value="1"/>
</dbReference>
<dbReference type="SUPFAM" id="SSF56112">
    <property type="entry name" value="Protein kinase-like (PK-like)"/>
    <property type="match status" value="1"/>
</dbReference>
<keyword evidence="2" id="KW-0418">Kinase</keyword>
<dbReference type="OrthoDB" id="424326at2759"/>
<dbReference type="AlphaFoldDB" id="Q228M3"/>
<dbReference type="HOGENOM" id="CLU_910547_0_0_1"/>
<keyword evidence="3" id="KW-1185">Reference proteome</keyword>
<dbReference type="GeneID" id="7834127"/>
<dbReference type="Pfam" id="PF07714">
    <property type="entry name" value="PK_Tyr_Ser-Thr"/>
    <property type="match status" value="1"/>
</dbReference>
<dbReference type="InterPro" id="IPR000719">
    <property type="entry name" value="Prot_kinase_dom"/>
</dbReference>
<evidence type="ECO:0000313" key="2">
    <source>
        <dbReference type="EMBL" id="EAR81740.2"/>
    </source>
</evidence>
<dbReference type="EMBL" id="GG662781">
    <property type="protein sequence ID" value="EAR81740.2"/>
    <property type="molecule type" value="Genomic_DNA"/>
</dbReference>
<dbReference type="RefSeq" id="XP_001029403.2">
    <property type="nucleotide sequence ID" value="XM_001029403.2"/>
</dbReference>
<protein>
    <submittedName>
        <fullName evidence="2">Kinase domain protein</fullName>
    </submittedName>
</protein>
<feature type="domain" description="Protein kinase" evidence="1">
    <location>
        <begin position="1"/>
        <end position="147"/>
    </location>
</feature>
<evidence type="ECO:0000259" key="1">
    <source>
        <dbReference type="PROSITE" id="PS50011"/>
    </source>
</evidence>
<dbReference type="GO" id="GO:0004672">
    <property type="term" value="F:protein kinase activity"/>
    <property type="evidence" value="ECO:0007669"/>
    <property type="project" value="InterPro"/>
</dbReference>
<accession>Q228M3</accession>